<name>A0A2R6XX80_9BACL</name>
<reference evidence="2" key="2">
    <citation type="journal article" date="2018" name="Sci. Rep.">
        <title>Lignite coal burning seam in the remote Altai Mountains harbors a hydrogen-driven thermophilic microbial community.</title>
        <authorList>
            <person name="Kadnikov V.V."/>
            <person name="Mardanov A.V."/>
            <person name="Ivasenko D.A."/>
            <person name="Beletsky A.V."/>
            <person name="Karnachuk O.V."/>
            <person name="Ravin N.V."/>
        </authorList>
    </citation>
    <scope>NUCLEOTIDE SEQUENCE</scope>
    <source>
        <strain evidence="2">AL32</strain>
    </source>
</reference>
<gene>
    <name evidence="2" type="ORF">BSOLF_0988</name>
    <name evidence="1" type="ORF">BSOLF_1072</name>
</gene>
<organism evidence="2 3">
    <name type="scientific">Candidatus Carbonibacillus altaicus</name>
    <dbReference type="NCBI Taxonomy" id="2163959"/>
    <lineage>
        <taxon>Bacteria</taxon>
        <taxon>Bacillati</taxon>
        <taxon>Bacillota</taxon>
        <taxon>Bacilli</taxon>
        <taxon>Bacillales</taxon>
        <taxon>Candidatus Carbonibacillus</taxon>
    </lineage>
</organism>
<comment type="caution">
    <text evidence="2">The sequence shown here is derived from an EMBL/GenBank/DDBJ whole genome shotgun (WGS) entry which is preliminary data.</text>
</comment>
<reference evidence="3" key="1">
    <citation type="journal article" date="2018" name="Sci. Rep.">
        <title>Lignite coal burning seam in the remote Altai Mountains harbors a hydrogen-driven thermophilic microbial community.</title>
        <authorList>
            <person name="Kadnikov V.V."/>
            <person name="Mardanov A.V."/>
            <person name="Ivasenko D.A."/>
            <person name="Antsiferov D.V."/>
            <person name="Beletsky A.V."/>
            <person name="Karnachuk O.V."/>
            <person name="Ravin N.V."/>
        </authorList>
    </citation>
    <scope>NUCLEOTIDE SEQUENCE [LARGE SCALE GENOMIC DNA]</scope>
</reference>
<proteinExistence type="predicted"/>
<dbReference type="EMBL" id="PEBX01000228">
    <property type="protein sequence ID" value="PTQ55030.1"/>
    <property type="molecule type" value="Genomic_DNA"/>
</dbReference>
<dbReference type="AlphaFoldDB" id="A0A2R6XX80"/>
<sequence length="132" mass="14932">MANYLVRAQIDVSRQEALRERLIQGEIERLKPFGRELSASLEEARLDPETGEVLWEEACYCRVPLAEEREAVLDRYFTRIDVERVSSGEGWAKIAHLPSFWRPLTVISDGPVCDFSSGSCDEPSLDGLSSEK</sequence>
<dbReference type="Proteomes" id="UP000244338">
    <property type="component" value="Unassembled WGS sequence"/>
</dbReference>
<evidence type="ECO:0000313" key="2">
    <source>
        <dbReference type="EMBL" id="PTQ55030.1"/>
    </source>
</evidence>
<evidence type="ECO:0000313" key="1">
    <source>
        <dbReference type="EMBL" id="PTQ55021.1"/>
    </source>
</evidence>
<protein>
    <submittedName>
        <fullName evidence="2">Uncharacterized protein</fullName>
    </submittedName>
</protein>
<dbReference type="EMBL" id="PEBX01000232">
    <property type="protein sequence ID" value="PTQ55021.1"/>
    <property type="molecule type" value="Genomic_DNA"/>
</dbReference>
<evidence type="ECO:0000313" key="3">
    <source>
        <dbReference type="Proteomes" id="UP000244338"/>
    </source>
</evidence>
<accession>A0A2R6XX80</accession>